<dbReference type="CDD" id="cd01335">
    <property type="entry name" value="Radical_SAM"/>
    <property type="match status" value="1"/>
</dbReference>
<dbReference type="PANTHER" id="PTHR30352:SF5">
    <property type="entry name" value="PYRUVATE FORMATE-LYASE 1-ACTIVATING ENZYME"/>
    <property type="match status" value="1"/>
</dbReference>
<dbReference type="GO" id="GO:0003824">
    <property type="term" value="F:catalytic activity"/>
    <property type="evidence" value="ECO:0007669"/>
    <property type="project" value="InterPro"/>
</dbReference>
<keyword evidence="5" id="KW-0408">Iron</keyword>
<dbReference type="SFLD" id="SFLDG01067">
    <property type="entry name" value="SPASM/twitch_domain_containing"/>
    <property type="match status" value="1"/>
</dbReference>
<keyword evidence="6" id="KW-0411">Iron-sulfur</keyword>
<name>A0A2M7T9J3_9ACTN</name>
<protein>
    <submittedName>
        <fullName evidence="8">Anaerobic ribonucleoside-triphosphate reductase activating protein</fullName>
    </submittedName>
</protein>
<dbReference type="SUPFAM" id="SSF102114">
    <property type="entry name" value="Radical SAM enzymes"/>
    <property type="match status" value="1"/>
</dbReference>
<organism evidence="8 9">
    <name type="scientific">Candidatus Aquicultor secundus</name>
    <dbReference type="NCBI Taxonomy" id="1973895"/>
    <lineage>
        <taxon>Bacteria</taxon>
        <taxon>Bacillati</taxon>
        <taxon>Actinomycetota</taxon>
        <taxon>Candidatus Aquicultoria</taxon>
        <taxon>Candidatus Aquicultorales</taxon>
        <taxon>Candidatus Aquicultoraceae</taxon>
        <taxon>Candidatus Aquicultor</taxon>
    </lineage>
</organism>
<dbReference type="InterPro" id="IPR013785">
    <property type="entry name" value="Aldolase_TIM"/>
</dbReference>
<evidence type="ECO:0000256" key="5">
    <source>
        <dbReference type="ARBA" id="ARBA00023004"/>
    </source>
</evidence>
<evidence type="ECO:0000256" key="3">
    <source>
        <dbReference type="ARBA" id="ARBA00022691"/>
    </source>
</evidence>
<dbReference type="InterPro" id="IPR012840">
    <property type="entry name" value="NrdG2"/>
</dbReference>
<feature type="domain" description="Radical SAM core" evidence="7">
    <location>
        <begin position="28"/>
        <end position="253"/>
    </location>
</feature>
<dbReference type="SMART" id="SM00729">
    <property type="entry name" value="Elp3"/>
    <property type="match status" value="1"/>
</dbReference>
<dbReference type="Pfam" id="PF04055">
    <property type="entry name" value="Radical_SAM"/>
    <property type="match status" value="1"/>
</dbReference>
<dbReference type="NCBIfam" id="TIGR02495">
    <property type="entry name" value="NrdG2"/>
    <property type="match status" value="1"/>
</dbReference>
<comment type="caution">
    <text evidence="8">The sequence shown here is derived from an EMBL/GenBank/DDBJ whole genome shotgun (WGS) entry which is preliminary data.</text>
</comment>
<keyword evidence="3" id="KW-0949">S-adenosyl-L-methionine</keyword>
<comment type="cofactor">
    <cofactor evidence="1">
        <name>[4Fe-4S] cluster</name>
        <dbReference type="ChEBI" id="CHEBI:49883"/>
    </cofactor>
</comment>
<dbReference type="AlphaFoldDB" id="A0A2M7T9J3"/>
<dbReference type="InterPro" id="IPR007197">
    <property type="entry name" value="rSAM"/>
</dbReference>
<evidence type="ECO:0000259" key="7">
    <source>
        <dbReference type="PROSITE" id="PS51918"/>
    </source>
</evidence>
<evidence type="ECO:0000256" key="4">
    <source>
        <dbReference type="ARBA" id="ARBA00022723"/>
    </source>
</evidence>
<reference evidence="9" key="1">
    <citation type="submission" date="2017-09" db="EMBL/GenBank/DDBJ databases">
        <title>Depth-based differentiation of microbial function through sediment-hosted aquifers and enrichment of novel symbionts in the deep terrestrial subsurface.</title>
        <authorList>
            <person name="Probst A.J."/>
            <person name="Ladd B."/>
            <person name="Jarett J.K."/>
            <person name="Geller-Mcgrath D.E."/>
            <person name="Sieber C.M.K."/>
            <person name="Emerson J.B."/>
            <person name="Anantharaman K."/>
            <person name="Thomas B.C."/>
            <person name="Malmstrom R."/>
            <person name="Stieglmeier M."/>
            <person name="Klingl A."/>
            <person name="Woyke T."/>
            <person name="Ryan C.M."/>
            <person name="Banfield J.F."/>
        </authorList>
    </citation>
    <scope>NUCLEOTIDE SEQUENCE [LARGE SCALE GENOMIC DNA]</scope>
</reference>
<sequence>MAVMGKTPVSELGMSTFGVKGLLPLSMLDWEGHLVMTIFTGGCNLRCPFCHNSALVLEHESLPEITPEMILEALTSKEGWIDGICITGGEPTINPNLADLMRFIRNLGLKIKLDTNGTRPAVLRQLLSEGLVDAVAMDIKTGFDKYPAATAVQNQDLAEKAKESIGILSRAEKEGVLEVEFRTTVVPGFVEREDVLAIANYLHDAGARRYFLQQFNPKTVMAADAGAIQPYTGEFLAELAQKATKLVPTYLRG</sequence>
<dbReference type="EMBL" id="PFNG01000063">
    <property type="protein sequence ID" value="PIZ41269.1"/>
    <property type="molecule type" value="Genomic_DNA"/>
</dbReference>
<dbReference type="PANTHER" id="PTHR30352">
    <property type="entry name" value="PYRUVATE FORMATE-LYASE-ACTIVATING ENZYME"/>
    <property type="match status" value="1"/>
</dbReference>
<dbReference type="Gene3D" id="3.20.20.70">
    <property type="entry name" value="Aldolase class I"/>
    <property type="match status" value="1"/>
</dbReference>
<keyword evidence="4" id="KW-0479">Metal-binding</keyword>
<dbReference type="PROSITE" id="PS51918">
    <property type="entry name" value="RADICAL_SAM"/>
    <property type="match status" value="1"/>
</dbReference>
<dbReference type="InterPro" id="IPR058240">
    <property type="entry name" value="rSAM_sf"/>
</dbReference>
<evidence type="ECO:0000256" key="1">
    <source>
        <dbReference type="ARBA" id="ARBA00001966"/>
    </source>
</evidence>
<keyword evidence="2" id="KW-0004">4Fe-4S</keyword>
<dbReference type="SFLD" id="SFLDS00029">
    <property type="entry name" value="Radical_SAM"/>
    <property type="match status" value="1"/>
</dbReference>
<dbReference type="GO" id="GO:0046872">
    <property type="term" value="F:metal ion binding"/>
    <property type="evidence" value="ECO:0007669"/>
    <property type="project" value="UniProtKB-KW"/>
</dbReference>
<dbReference type="InterPro" id="IPR034457">
    <property type="entry name" value="Organic_radical-activating"/>
</dbReference>
<evidence type="ECO:0000256" key="6">
    <source>
        <dbReference type="ARBA" id="ARBA00023014"/>
    </source>
</evidence>
<proteinExistence type="predicted"/>
<accession>A0A2M7T9J3</accession>
<dbReference type="InterPro" id="IPR006638">
    <property type="entry name" value="Elp3/MiaA/NifB-like_rSAM"/>
</dbReference>
<dbReference type="Proteomes" id="UP000230956">
    <property type="component" value="Unassembled WGS sequence"/>
</dbReference>
<evidence type="ECO:0000256" key="2">
    <source>
        <dbReference type="ARBA" id="ARBA00022485"/>
    </source>
</evidence>
<evidence type="ECO:0000313" key="8">
    <source>
        <dbReference type="EMBL" id="PIZ41269.1"/>
    </source>
</evidence>
<dbReference type="GO" id="GO:0051539">
    <property type="term" value="F:4 iron, 4 sulfur cluster binding"/>
    <property type="evidence" value="ECO:0007669"/>
    <property type="project" value="UniProtKB-KW"/>
</dbReference>
<dbReference type="SFLD" id="SFLDG01094">
    <property type="entry name" value="Uncharacterised_Radical_SAM_Su"/>
    <property type="match status" value="1"/>
</dbReference>
<evidence type="ECO:0000313" key="9">
    <source>
        <dbReference type="Proteomes" id="UP000230956"/>
    </source>
</evidence>
<gene>
    <name evidence="8" type="ORF">COY37_02565</name>
</gene>
<dbReference type="RefSeq" id="WP_286677958.1">
    <property type="nucleotide sequence ID" value="NZ_MNXI01000047.1"/>
</dbReference>